<dbReference type="Gene3D" id="3.40.190.10">
    <property type="entry name" value="Periplasmic binding protein-like II"/>
    <property type="match status" value="1"/>
</dbReference>
<accession>A0A6B1FB21</accession>
<reference evidence="1" key="1">
    <citation type="submission" date="2019-09" db="EMBL/GenBank/DDBJ databases">
        <title>Characterisation of the sponge microbiome using genome-centric metagenomics.</title>
        <authorList>
            <person name="Engelberts J.P."/>
            <person name="Robbins S.J."/>
            <person name="De Goeij J.M."/>
            <person name="Aranda M."/>
            <person name="Bell S.C."/>
            <person name="Webster N.S."/>
        </authorList>
    </citation>
    <scope>NUCLEOTIDE SEQUENCE</scope>
    <source>
        <strain evidence="1">SB0676_bin_10</strain>
    </source>
</reference>
<comment type="caution">
    <text evidence="1">The sequence shown here is derived from an EMBL/GenBank/DDBJ whole genome shotgun (WGS) entry which is preliminary data.</text>
</comment>
<organism evidence="1">
    <name type="scientific">Synechococcus sp. SB0676_bin_10</name>
    <dbReference type="NCBI Taxonomy" id="2604869"/>
    <lineage>
        <taxon>Bacteria</taxon>
        <taxon>Bacillati</taxon>
        <taxon>Cyanobacteriota</taxon>
        <taxon>Cyanophyceae</taxon>
        <taxon>Synechococcales</taxon>
        <taxon>Synechococcaceae</taxon>
        <taxon>Synechococcus</taxon>
    </lineage>
</organism>
<dbReference type="Pfam" id="PF13416">
    <property type="entry name" value="SBP_bac_8"/>
    <property type="match status" value="1"/>
</dbReference>
<dbReference type="EMBL" id="VYDO01000127">
    <property type="protein sequence ID" value="MYG38113.1"/>
    <property type="molecule type" value="Genomic_DNA"/>
</dbReference>
<dbReference type="AlphaFoldDB" id="A0A6B1FB21"/>
<evidence type="ECO:0000313" key="1">
    <source>
        <dbReference type="EMBL" id="MYG38113.1"/>
    </source>
</evidence>
<dbReference type="InterPro" id="IPR006059">
    <property type="entry name" value="SBP"/>
</dbReference>
<sequence length="165" mass="17608">ASLNSIRTNAPAVAARTRVAPPLTGPDGSANVAVMNLAVLQQSDQPEEAVDFALFLTNPANQYDFAKASGTLPSAAEAMVALRQDLRQAQQRLNPEDDVTAQELSAQEASLDALESARVLVPADPEIKQLQAVIYNHLQQAMLGQLSPEDAVEAAATAWNRHVQQ</sequence>
<gene>
    <name evidence="1" type="ORF">F4162_03725</name>
</gene>
<proteinExistence type="predicted"/>
<dbReference type="SUPFAM" id="SSF53850">
    <property type="entry name" value="Periplasmic binding protein-like II"/>
    <property type="match status" value="1"/>
</dbReference>
<protein>
    <submittedName>
        <fullName evidence="1">Extracellular solute-binding protein</fullName>
    </submittedName>
</protein>
<feature type="non-terminal residue" evidence="1">
    <location>
        <position position="1"/>
    </location>
</feature>
<name>A0A6B1FB21_9SYNE</name>